<keyword evidence="7" id="KW-0750">Starch biosynthesis</keyword>
<dbReference type="GO" id="GO:0019252">
    <property type="term" value="P:starch biosynthetic process"/>
    <property type="evidence" value="ECO:0007669"/>
    <property type="project" value="UniProtKB-UniPathway"/>
</dbReference>
<feature type="domain" description="Starch synthase catalytic" evidence="10">
    <location>
        <begin position="287"/>
        <end position="530"/>
    </location>
</feature>
<evidence type="ECO:0000256" key="7">
    <source>
        <dbReference type="ARBA" id="ARBA00022922"/>
    </source>
</evidence>
<dbReference type="InterPro" id="IPR013534">
    <property type="entry name" value="Starch_synth_cat_dom"/>
</dbReference>
<evidence type="ECO:0000256" key="2">
    <source>
        <dbReference type="ARBA" id="ARBA00004727"/>
    </source>
</evidence>
<dbReference type="HAMAP" id="MF_00484">
    <property type="entry name" value="Glycogen_synth"/>
    <property type="match status" value="1"/>
</dbReference>
<keyword evidence="5" id="KW-0328">Glycosyltransferase</keyword>
<protein>
    <recommendedName>
        <fullName evidence="4">starch synthase</fullName>
        <ecNumber evidence="4">2.4.1.21</ecNumber>
    </recommendedName>
</protein>
<dbReference type="AlphaFoldDB" id="A0A2V0NM55"/>
<dbReference type="SUPFAM" id="SSF53756">
    <property type="entry name" value="UDP-Glycosyltransferase/glycogen phosphorylase"/>
    <property type="match status" value="1"/>
</dbReference>
<dbReference type="FunCoup" id="A0A2V0NM55">
    <property type="interactions" value="415"/>
</dbReference>
<evidence type="ECO:0000259" key="10">
    <source>
        <dbReference type="Pfam" id="PF08323"/>
    </source>
</evidence>
<evidence type="ECO:0000313" key="11">
    <source>
        <dbReference type="EMBL" id="GBF88551.1"/>
    </source>
</evidence>
<comment type="similarity">
    <text evidence="3">Belongs to the glycosyltransferase 1 family. Bacterial/plant glycogen synthase subfamily.</text>
</comment>
<evidence type="ECO:0000256" key="6">
    <source>
        <dbReference type="ARBA" id="ARBA00022679"/>
    </source>
</evidence>
<dbReference type="PANTHER" id="PTHR46083">
    <property type="match status" value="1"/>
</dbReference>
<comment type="pathway">
    <text evidence="2">Glycan biosynthesis; starch biosynthesis.</text>
</comment>
<dbReference type="GO" id="GO:0004373">
    <property type="term" value="F:alpha-1,4-glucan glucosyltransferase (UDP-glucose donor) activity"/>
    <property type="evidence" value="ECO:0007669"/>
    <property type="project" value="InterPro"/>
</dbReference>
<dbReference type="EC" id="2.4.1.21" evidence="4"/>
<dbReference type="UniPathway" id="UPA00152"/>
<dbReference type="CDD" id="cd03791">
    <property type="entry name" value="GT5_Glycogen_synthase_DULL1-like"/>
    <property type="match status" value="1"/>
</dbReference>
<accession>A0A2V0NM55</accession>
<keyword evidence="6" id="KW-0808">Transferase</keyword>
<evidence type="ECO:0000256" key="8">
    <source>
        <dbReference type="SAM" id="MobiDB-lite"/>
    </source>
</evidence>
<dbReference type="OrthoDB" id="2018403at2759"/>
<evidence type="ECO:0000256" key="1">
    <source>
        <dbReference type="ARBA" id="ARBA00001478"/>
    </source>
</evidence>
<sequence length="818" mass="87812">MNGGTARLGAARGRLGAPGVRAASGATAACWRRAPRPTAAAAARSARARVVSFKSDPDAAPPAAAVAVAAAPLAPRPAAPNLLPTAGGVVAPRDAGVQLACSEPTYGLRLTYSRAGRPLAGCDRIIARIGHSGWSNTADVELTPSPADPDLFEGAHGIPASQLANPAHAEVQVVFRGVGAGGRECWDNNGGHDWQLSVELAQEGLVLPAERAGPMRALVSSLLLRLDALAAAGLLTAEQFASLRNQAWAQDFALVRAYQTVRDVADDSAVASLLLSRFNFLRRPGLHVVHVASEMVPVAKVGGLGDVVTGLAKAHQQSGILSEVILPKYDCIAYAAIQELRPLRSIEVAFDGRRVATRVWSGVVEGLPVTFLEPSNGMFWRRQFYGAPDDLERFMFFARAALEWLLASGKQPDVLHLHDWQSAAVAPLLAEEFRGRGLTQPRCVFTIHNIAFQGWMTPPLLSKVGLDPDRMARPDAMLDDSRPGFAPGSHDCSLLRGAIAFSDRVTTVSPTYAREVFLPEFGMGAQAILSRHRHKFSGILNGIDNDNWCPEADPFLPAHFSAADRAGKEDCKRLLLEELGLPYTTPNWVLQRQSGGQHQQLQLQQLQQHADQGNGNGNGNGAAARPGRPLLAVVSRLTEQKGLPLIEHGIKTALARGAQVVVLGAASEPDVQRRWEDMARDHGSGPDARIVLRYDEGLAHRIYAAADAILVPSFFEPCGLTQLIALRYGTIPIVNRTGGLADTVRDVADGGVPENARNGFVLNGREEARVQVAVDRAMDAFLDANEWWRGELVARAMAQDWSWSRSAADYLSLYRGAL</sequence>
<dbReference type="GO" id="GO:0009011">
    <property type="term" value="F:alpha-1,4-glucan glucosyltransferase (ADP-glucose donor) activity"/>
    <property type="evidence" value="ECO:0007669"/>
    <property type="project" value="UniProtKB-EC"/>
</dbReference>
<dbReference type="InterPro" id="IPR001296">
    <property type="entry name" value="Glyco_trans_1"/>
</dbReference>
<dbReference type="STRING" id="307507.A0A2V0NM55"/>
<dbReference type="Gene3D" id="3.40.50.2000">
    <property type="entry name" value="Glycogen Phosphorylase B"/>
    <property type="match status" value="3"/>
</dbReference>
<evidence type="ECO:0000313" key="12">
    <source>
        <dbReference type="Proteomes" id="UP000247498"/>
    </source>
</evidence>
<dbReference type="Pfam" id="PF00534">
    <property type="entry name" value="Glycos_transf_1"/>
    <property type="match status" value="1"/>
</dbReference>
<reference evidence="11 12" key="1">
    <citation type="journal article" date="2018" name="Sci. Rep.">
        <title>Raphidocelis subcapitata (=Pseudokirchneriella subcapitata) provides an insight into genome evolution and environmental adaptations in the Sphaeropleales.</title>
        <authorList>
            <person name="Suzuki S."/>
            <person name="Yamaguchi H."/>
            <person name="Nakajima N."/>
            <person name="Kawachi M."/>
        </authorList>
    </citation>
    <scope>NUCLEOTIDE SEQUENCE [LARGE SCALE GENOMIC DNA]</scope>
    <source>
        <strain evidence="11 12">NIES-35</strain>
    </source>
</reference>
<evidence type="ECO:0000259" key="9">
    <source>
        <dbReference type="Pfam" id="PF00534"/>
    </source>
</evidence>
<dbReference type="InterPro" id="IPR011835">
    <property type="entry name" value="GS/SS"/>
</dbReference>
<proteinExistence type="inferred from homology"/>
<dbReference type="PANTHER" id="PTHR46083:SF9">
    <property type="entry name" value="STARCH SYNTHASE, CHLOROPLASTIC_AMYLOPLASTIC"/>
    <property type="match status" value="1"/>
</dbReference>
<evidence type="ECO:0000256" key="3">
    <source>
        <dbReference type="ARBA" id="ARBA00010281"/>
    </source>
</evidence>
<name>A0A2V0NM55_9CHLO</name>
<comment type="catalytic activity">
    <reaction evidence="1">
        <text>[(1-&gt;4)-alpha-D-glucosyl](n) + ADP-alpha-D-glucose = [(1-&gt;4)-alpha-D-glucosyl](n+1) + ADP + H(+)</text>
        <dbReference type="Rhea" id="RHEA:18189"/>
        <dbReference type="Rhea" id="RHEA-COMP:9584"/>
        <dbReference type="Rhea" id="RHEA-COMP:9587"/>
        <dbReference type="ChEBI" id="CHEBI:15378"/>
        <dbReference type="ChEBI" id="CHEBI:15444"/>
        <dbReference type="ChEBI" id="CHEBI:57498"/>
        <dbReference type="ChEBI" id="CHEBI:456216"/>
        <dbReference type="EC" id="2.4.1.21"/>
    </reaction>
</comment>
<feature type="domain" description="Glycosyl transferase family 1" evidence="9">
    <location>
        <begin position="626"/>
        <end position="750"/>
    </location>
</feature>
<evidence type="ECO:0000256" key="4">
    <source>
        <dbReference type="ARBA" id="ARBA00012588"/>
    </source>
</evidence>
<gene>
    <name evidence="11" type="ORF">Rsub_01266</name>
</gene>
<evidence type="ECO:0000256" key="5">
    <source>
        <dbReference type="ARBA" id="ARBA00022676"/>
    </source>
</evidence>
<dbReference type="Proteomes" id="UP000247498">
    <property type="component" value="Unassembled WGS sequence"/>
</dbReference>
<keyword evidence="12" id="KW-1185">Reference proteome</keyword>
<organism evidence="11 12">
    <name type="scientific">Raphidocelis subcapitata</name>
    <dbReference type="NCBI Taxonomy" id="307507"/>
    <lineage>
        <taxon>Eukaryota</taxon>
        <taxon>Viridiplantae</taxon>
        <taxon>Chlorophyta</taxon>
        <taxon>core chlorophytes</taxon>
        <taxon>Chlorophyceae</taxon>
        <taxon>CS clade</taxon>
        <taxon>Sphaeropleales</taxon>
        <taxon>Selenastraceae</taxon>
        <taxon>Raphidocelis</taxon>
    </lineage>
</organism>
<dbReference type="Pfam" id="PF08323">
    <property type="entry name" value="Glyco_transf_5"/>
    <property type="match status" value="1"/>
</dbReference>
<feature type="region of interest" description="Disordered" evidence="8">
    <location>
        <begin position="605"/>
        <end position="625"/>
    </location>
</feature>
<comment type="caution">
    <text evidence="11">The sequence shown here is derived from an EMBL/GenBank/DDBJ whole genome shotgun (WGS) entry which is preliminary data.</text>
</comment>
<dbReference type="EMBL" id="BDRX01000005">
    <property type="protein sequence ID" value="GBF88551.1"/>
    <property type="molecule type" value="Genomic_DNA"/>
</dbReference>
<dbReference type="InParanoid" id="A0A2V0NM55"/>